<comment type="similarity">
    <text evidence="1">Belongs to the ARG7 family.</text>
</comment>
<protein>
    <submittedName>
        <fullName evidence="3">Os11g0297000 protein</fullName>
    </submittedName>
</protein>
<feature type="non-terminal residue" evidence="3">
    <location>
        <position position="1"/>
    </location>
</feature>
<name>Q0IT78_ORYSJ</name>
<gene>
    <name evidence="3" type="ordered locus">Os11g0297000</name>
</gene>
<dbReference type="PANTHER" id="PTHR35296">
    <property type="entry name" value="EXPRESSED PROTEIN"/>
    <property type="match status" value="1"/>
</dbReference>
<reference evidence="3 4" key="1">
    <citation type="journal article" date="2005" name="Nature">
        <title>The map-based sequence of the rice genome.</title>
        <authorList>
            <consortium name="International rice genome sequencing project (IRGSP)"/>
            <person name="Matsumoto T."/>
            <person name="Wu J."/>
            <person name="Kanamori H."/>
            <person name="Katayose Y."/>
            <person name="Fujisawa M."/>
            <person name="Namiki N."/>
            <person name="Mizuno H."/>
            <person name="Yamamoto K."/>
            <person name="Antonio B.A."/>
            <person name="Baba T."/>
            <person name="Sakata K."/>
            <person name="Nagamura Y."/>
            <person name="Aoki H."/>
            <person name="Arikawa K."/>
            <person name="Arita K."/>
            <person name="Bito T."/>
            <person name="Chiden Y."/>
            <person name="Fujitsuka N."/>
            <person name="Fukunaka R."/>
            <person name="Hamada M."/>
            <person name="Harada C."/>
            <person name="Hayashi A."/>
            <person name="Hijishita S."/>
            <person name="Honda M."/>
            <person name="Hosokawa S."/>
            <person name="Ichikawa Y."/>
            <person name="Idonuma A."/>
            <person name="Iijima M."/>
            <person name="Ikeda M."/>
            <person name="Ikeno M."/>
            <person name="Ito K."/>
            <person name="Ito S."/>
            <person name="Ito T."/>
            <person name="Ito Y."/>
            <person name="Ito Y."/>
            <person name="Iwabuchi A."/>
            <person name="Kamiya K."/>
            <person name="Karasawa W."/>
            <person name="Kurita K."/>
            <person name="Katagiri S."/>
            <person name="Kikuta A."/>
            <person name="Kobayashi H."/>
            <person name="Kobayashi N."/>
            <person name="Machita K."/>
            <person name="Maehara T."/>
            <person name="Masukawa M."/>
            <person name="Mizubayashi T."/>
            <person name="Mukai Y."/>
            <person name="Nagasaki H."/>
            <person name="Nagata Y."/>
            <person name="Naito S."/>
            <person name="Nakashima M."/>
            <person name="Nakama Y."/>
            <person name="Nakamichi Y."/>
            <person name="Nakamura M."/>
            <person name="Meguro A."/>
            <person name="Negishi M."/>
            <person name="Ohta I."/>
            <person name="Ohta T."/>
            <person name="Okamoto M."/>
            <person name="Ono N."/>
            <person name="Saji S."/>
            <person name="Sakaguchi M."/>
            <person name="Sakai K."/>
            <person name="Shibata M."/>
            <person name="Shimokawa T."/>
            <person name="Song J."/>
            <person name="Takazaki Y."/>
            <person name="Terasawa K."/>
            <person name="Tsugane M."/>
            <person name="Tsuji K."/>
            <person name="Ueda S."/>
            <person name="Waki K."/>
            <person name="Yamagata H."/>
            <person name="Yamamoto M."/>
            <person name="Yamamoto S."/>
            <person name="Yamane H."/>
            <person name="Yoshiki S."/>
            <person name="Yoshihara R."/>
            <person name="Yukawa K."/>
            <person name="Zhong H."/>
            <person name="Yano M."/>
            <person name="Yuan Q."/>
            <person name="Ouyang S."/>
            <person name="Liu J."/>
            <person name="Jones K.M."/>
            <person name="Gansberger K."/>
            <person name="Moffat K."/>
            <person name="Hill J."/>
            <person name="Bera J."/>
            <person name="Fadrosh D."/>
            <person name="Jin S."/>
            <person name="Johri S."/>
            <person name="Kim M."/>
            <person name="Overton L."/>
            <person name="Reardon M."/>
            <person name="Tsitrin T."/>
            <person name="Vuong H."/>
            <person name="Weaver B."/>
            <person name="Ciecko A."/>
            <person name="Tallon L."/>
            <person name="Jackson J."/>
            <person name="Pai G."/>
            <person name="Aken S.V."/>
            <person name="Utterback T."/>
            <person name="Reidmuller S."/>
            <person name="Feldblyum T."/>
            <person name="Hsiao J."/>
            <person name="Zismann V."/>
            <person name="Iobst S."/>
            <person name="de Vazeille A.R."/>
            <person name="Buell C.R."/>
            <person name="Ying K."/>
            <person name="Li Y."/>
            <person name="Lu T."/>
            <person name="Huang Y."/>
            <person name="Zhao Q."/>
            <person name="Feng Q."/>
            <person name="Zhang L."/>
            <person name="Zhu J."/>
            <person name="Weng Q."/>
            <person name="Mu J."/>
            <person name="Lu Y."/>
            <person name="Fan D."/>
            <person name="Liu Y."/>
            <person name="Guan J."/>
            <person name="Zhang Y."/>
            <person name="Yu S."/>
            <person name="Liu X."/>
            <person name="Zhang Y."/>
            <person name="Hong G."/>
            <person name="Han B."/>
            <person name="Choisne N."/>
            <person name="Demange N."/>
            <person name="Orjeda G."/>
            <person name="Samain S."/>
            <person name="Cattolico L."/>
            <person name="Pelletier E."/>
            <person name="Couloux A."/>
            <person name="Segurens B."/>
            <person name="Wincker P."/>
            <person name="D'Hont A."/>
            <person name="Scarpelli C."/>
            <person name="Weissenbach J."/>
            <person name="Salanoubat M."/>
            <person name="Quetier F."/>
            <person name="Yu Y."/>
            <person name="Kim H.R."/>
            <person name="Rambo T."/>
            <person name="Currie J."/>
            <person name="Collura K."/>
            <person name="Luo M."/>
            <person name="Yang T."/>
            <person name="Ammiraju J.S.S."/>
            <person name="Engler F."/>
            <person name="Soderlund C."/>
            <person name="Wing R.A."/>
            <person name="Palmer L.E."/>
            <person name="de la Bastide M."/>
            <person name="Spiegel L."/>
            <person name="Nascimento L."/>
            <person name="Zutavern T."/>
            <person name="O'Shaughnessy A."/>
            <person name="Dike S."/>
            <person name="Dedhia N."/>
            <person name="Preston R."/>
            <person name="Balija V."/>
            <person name="McCombie W.R."/>
            <person name="Chow T."/>
            <person name="Chen H."/>
            <person name="Chung M."/>
            <person name="Chen C."/>
            <person name="Shaw J."/>
            <person name="Wu H."/>
            <person name="Hsiao K."/>
            <person name="Chao Y."/>
            <person name="Chu M."/>
            <person name="Cheng C."/>
            <person name="Hour A."/>
            <person name="Lee P."/>
            <person name="Lin S."/>
            <person name="Lin Y."/>
            <person name="Liou J."/>
            <person name="Liu S."/>
            <person name="Hsing Y."/>
            <person name="Raghuvanshi S."/>
            <person name="Mohanty A."/>
            <person name="Bharti A.K."/>
            <person name="Gaur A."/>
            <person name="Gupta V."/>
            <person name="Kumar D."/>
            <person name="Ravi V."/>
            <person name="Vij S."/>
            <person name="Kapur A."/>
            <person name="Khurana P."/>
            <person name="Khurana P."/>
            <person name="Khurana J.P."/>
            <person name="Tyagi A.K."/>
            <person name="Gaikwad K."/>
            <person name="Singh A."/>
            <person name="Dalal V."/>
            <person name="Srivastava S."/>
            <person name="Dixit A."/>
            <person name="Pal A.K."/>
            <person name="Ghazi I.A."/>
            <person name="Yadav M."/>
            <person name="Pandit A."/>
            <person name="Bhargava A."/>
            <person name="Sureshbabu K."/>
            <person name="Batra K."/>
            <person name="Sharma T.R."/>
            <person name="Mohapatra T."/>
            <person name="Singh N.K."/>
            <person name="Messing J."/>
            <person name="Nelson A.B."/>
            <person name="Fuks G."/>
            <person name="Kavchok S."/>
            <person name="Keizer G."/>
            <person name="Linton E."/>
            <person name="Llaca V."/>
            <person name="Song R."/>
            <person name="Tanyolac B."/>
            <person name="Young S."/>
            <person name="Ho-Il K."/>
            <person name="Hahn J.H."/>
            <person name="Sangsakoo G."/>
            <person name="Vanavichit A."/>
            <person name="de Mattos Luiz.A.T."/>
            <person name="Zimmer P.D."/>
            <person name="Malone G."/>
            <person name="Dellagostin O."/>
            <person name="de Oliveira A.C."/>
            <person name="Bevan M."/>
            <person name="Bancroft I."/>
            <person name="Minx P."/>
            <person name="Cordum H."/>
            <person name="Wilson R."/>
            <person name="Cheng Z."/>
            <person name="Jin W."/>
            <person name="Jiang J."/>
            <person name="Leong S.A."/>
            <person name="Iwama H."/>
            <person name="Gojobori T."/>
            <person name="Itoh T."/>
            <person name="Niimura Y."/>
            <person name="Fujii Y."/>
            <person name="Habara T."/>
            <person name="Sakai H."/>
            <person name="Sato Y."/>
            <person name="Wilson G."/>
            <person name="Kumar K."/>
            <person name="McCouch S."/>
            <person name="Juretic N."/>
            <person name="Hoen D."/>
            <person name="Wright S."/>
            <person name="Bruskiewich R."/>
            <person name="Bureau T."/>
            <person name="Miyao A."/>
            <person name="Hirochika H."/>
            <person name="Nishikawa T."/>
            <person name="Kadowaki K."/>
            <person name="Sugiura M."/>
            <person name="Burr B."/>
            <person name="Sasaki T."/>
        </authorList>
    </citation>
    <scope>NUCLEOTIDE SEQUENCE [LARGE SCALE GENOMIC DNA]</scope>
    <source>
        <strain evidence="4">cv. Nipponbare</strain>
    </source>
</reference>
<organism evidence="3 4">
    <name type="scientific">Oryza sativa subsp. japonica</name>
    <name type="common">Rice</name>
    <dbReference type="NCBI Taxonomy" id="39947"/>
    <lineage>
        <taxon>Eukaryota</taxon>
        <taxon>Viridiplantae</taxon>
        <taxon>Streptophyta</taxon>
        <taxon>Embryophyta</taxon>
        <taxon>Tracheophyta</taxon>
        <taxon>Spermatophyta</taxon>
        <taxon>Magnoliopsida</taxon>
        <taxon>Liliopsida</taxon>
        <taxon>Poales</taxon>
        <taxon>Poaceae</taxon>
        <taxon>BOP clade</taxon>
        <taxon>Oryzoideae</taxon>
        <taxon>Oryzeae</taxon>
        <taxon>Oryzinae</taxon>
        <taxon>Oryza</taxon>
        <taxon>Oryza sativa</taxon>
    </lineage>
</organism>
<evidence type="ECO:0000256" key="1">
    <source>
        <dbReference type="ARBA" id="ARBA00006974"/>
    </source>
</evidence>
<dbReference type="GO" id="GO:0009733">
    <property type="term" value="P:response to auxin"/>
    <property type="evidence" value="ECO:0007669"/>
    <property type="project" value="InterPro"/>
</dbReference>
<dbReference type="AlphaFoldDB" id="Q0IT78"/>
<dbReference type="Proteomes" id="UP000000763">
    <property type="component" value="Chromosome 11"/>
</dbReference>
<sequence length="178" mass="18583">RRRGRRPRRRVGGGGPRLTRIRRRQALSCSDPATAGLVPPGSGSGLGGRVGGDLVDLGGRVGGGAIAISSSPPTTRRWPDAAPSSPPRRPIHPPTPRGGYRRLGSSASVSTTTDVIWVEVGTTKGDRSLFHVDSAVLETGSVRRFLAVAGQRARGGAVAVAMDALLFEHLLWLQAVGT</sequence>
<dbReference type="EMBL" id="AP008217">
    <property type="protein sequence ID" value="BAF28087.1"/>
    <property type="molecule type" value="Genomic_DNA"/>
</dbReference>
<dbReference type="PANTHER" id="PTHR35296:SF1">
    <property type="entry name" value="OS02G0445700 PROTEIN"/>
    <property type="match status" value="1"/>
</dbReference>
<feature type="region of interest" description="Disordered" evidence="2">
    <location>
        <begin position="65"/>
        <end position="106"/>
    </location>
</feature>
<feature type="compositionally biased region" description="Pro residues" evidence="2">
    <location>
        <begin position="84"/>
        <end position="96"/>
    </location>
</feature>
<evidence type="ECO:0000313" key="4">
    <source>
        <dbReference type="Proteomes" id="UP000000763"/>
    </source>
</evidence>
<dbReference type="KEGG" id="dosa:Os11g0297000"/>
<accession>Q0IT78</accession>
<dbReference type="InterPro" id="IPR003676">
    <property type="entry name" value="SAUR_fam"/>
</dbReference>
<proteinExistence type="inferred from homology"/>
<evidence type="ECO:0000256" key="2">
    <source>
        <dbReference type="SAM" id="MobiDB-lite"/>
    </source>
</evidence>
<reference evidence="4" key="2">
    <citation type="journal article" date="2008" name="Nucleic Acids Res.">
        <title>The rice annotation project database (RAP-DB): 2008 update.</title>
        <authorList>
            <consortium name="The rice annotation project (RAP)"/>
        </authorList>
    </citation>
    <scope>GENOME REANNOTATION</scope>
    <source>
        <strain evidence="4">cv. Nipponbare</strain>
    </source>
</reference>
<evidence type="ECO:0000313" key="3">
    <source>
        <dbReference type="EMBL" id="BAF28087.1"/>
    </source>
</evidence>